<feature type="binding site" evidence="12">
    <location>
        <position position="16"/>
    </location>
    <ligand>
        <name>Zn(2+)</name>
        <dbReference type="ChEBI" id="CHEBI:29105"/>
    </ligand>
</feature>
<evidence type="ECO:0000259" key="14">
    <source>
        <dbReference type="PROSITE" id="PS51915"/>
    </source>
</evidence>
<keyword evidence="8" id="KW-0238">DNA-binding</keyword>
<evidence type="ECO:0000256" key="10">
    <source>
        <dbReference type="ARBA" id="ARBA00023242"/>
    </source>
</evidence>
<keyword evidence="9" id="KW-0804">Transcription</keyword>
<feature type="domain" description="C2H2-type" evidence="13">
    <location>
        <begin position="293"/>
        <end position="315"/>
    </location>
</feature>
<dbReference type="EMBL" id="CAKOGL010000044">
    <property type="protein sequence ID" value="CAH2108952.1"/>
    <property type="molecule type" value="Genomic_DNA"/>
</dbReference>
<feature type="domain" description="C2H2-type" evidence="13">
    <location>
        <begin position="375"/>
        <end position="398"/>
    </location>
</feature>
<dbReference type="GO" id="GO:0003677">
    <property type="term" value="F:DNA binding"/>
    <property type="evidence" value="ECO:0007669"/>
    <property type="project" value="UniProtKB-KW"/>
</dbReference>
<feature type="domain" description="C2H2-type" evidence="13">
    <location>
        <begin position="405"/>
        <end position="433"/>
    </location>
</feature>
<comment type="caution">
    <text evidence="15">The sequence shown here is derived from an EMBL/GenBank/DDBJ whole genome shotgun (WGS) entry which is preliminary data.</text>
</comment>
<accession>A0AAU9VGC8</accession>
<dbReference type="SUPFAM" id="SSF57716">
    <property type="entry name" value="Glucocorticoid receptor-like (DNA-binding domain)"/>
    <property type="match status" value="1"/>
</dbReference>
<evidence type="ECO:0000256" key="3">
    <source>
        <dbReference type="ARBA" id="ARBA00022723"/>
    </source>
</evidence>
<feature type="binding site" evidence="12">
    <location>
        <position position="61"/>
    </location>
    <ligand>
        <name>Zn(2+)</name>
        <dbReference type="ChEBI" id="CHEBI:29105"/>
    </ligand>
</feature>
<feature type="domain" description="C2H2-type" evidence="13">
    <location>
        <begin position="462"/>
        <end position="489"/>
    </location>
</feature>
<dbReference type="InterPro" id="IPR013087">
    <property type="entry name" value="Znf_C2H2_type"/>
</dbReference>
<keyword evidence="4" id="KW-0677">Repeat</keyword>
<evidence type="ECO:0000313" key="15">
    <source>
        <dbReference type="EMBL" id="CAH2108952.1"/>
    </source>
</evidence>
<evidence type="ECO:0000256" key="12">
    <source>
        <dbReference type="PROSITE-ProRule" id="PRU01263"/>
    </source>
</evidence>
<dbReference type="InterPro" id="IPR036236">
    <property type="entry name" value="Znf_C2H2_sf"/>
</dbReference>
<comment type="similarity">
    <text evidence="2">Belongs to the krueppel C2H2-type zinc-finger protein family.</text>
</comment>
<dbReference type="PROSITE" id="PS00028">
    <property type="entry name" value="ZINC_FINGER_C2H2_1"/>
    <property type="match status" value="9"/>
</dbReference>
<feature type="domain" description="C2H2-type" evidence="13">
    <location>
        <begin position="346"/>
        <end position="374"/>
    </location>
</feature>
<keyword evidence="7" id="KW-0805">Transcription regulation</keyword>
<evidence type="ECO:0000256" key="4">
    <source>
        <dbReference type="ARBA" id="ARBA00022737"/>
    </source>
</evidence>
<dbReference type="Pfam" id="PF00096">
    <property type="entry name" value="zf-C2H2"/>
    <property type="match status" value="3"/>
</dbReference>
<keyword evidence="10" id="KW-0539">Nucleus</keyword>
<dbReference type="GO" id="GO:0008270">
    <property type="term" value="F:zinc ion binding"/>
    <property type="evidence" value="ECO:0007669"/>
    <property type="project" value="UniProtKB-UniRule"/>
</dbReference>
<evidence type="ECO:0000256" key="1">
    <source>
        <dbReference type="ARBA" id="ARBA00004123"/>
    </source>
</evidence>
<comment type="subcellular location">
    <subcellularLocation>
        <location evidence="1">Nucleus</location>
    </subcellularLocation>
</comment>
<proteinExistence type="inferred from homology"/>
<dbReference type="PANTHER" id="PTHR24379:SF121">
    <property type="entry name" value="C2H2-TYPE DOMAIN-CONTAINING PROTEIN"/>
    <property type="match status" value="1"/>
</dbReference>
<organism evidence="15 16">
    <name type="scientific">Euphydryas editha</name>
    <name type="common">Edith's checkerspot</name>
    <dbReference type="NCBI Taxonomy" id="104508"/>
    <lineage>
        <taxon>Eukaryota</taxon>
        <taxon>Metazoa</taxon>
        <taxon>Ecdysozoa</taxon>
        <taxon>Arthropoda</taxon>
        <taxon>Hexapoda</taxon>
        <taxon>Insecta</taxon>
        <taxon>Pterygota</taxon>
        <taxon>Neoptera</taxon>
        <taxon>Endopterygota</taxon>
        <taxon>Lepidoptera</taxon>
        <taxon>Glossata</taxon>
        <taxon>Ditrysia</taxon>
        <taxon>Papilionoidea</taxon>
        <taxon>Nymphalidae</taxon>
        <taxon>Nymphalinae</taxon>
        <taxon>Euphydryas</taxon>
    </lineage>
</organism>
<dbReference type="GO" id="GO:0005634">
    <property type="term" value="C:nucleus"/>
    <property type="evidence" value="ECO:0007669"/>
    <property type="project" value="UniProtKB-SubCell"/>
</dbReference>
<dbReference type="FunFam" id="3.30.160.60:FF:001480">
    <property type="entry name" value="Si:cabz01071911.3"/>
    <property type="match status" value="1"/>
</dbReference>
<keyword evidence="3 12" id="KW-0479">Metal-binding</keyword>
<feature type="domain" description="ZAD" evidence="14">
    <location>
        <begin position="11"/>
        <end position="88"/>
    </location>
</feature>
<sequence length="519" mass="61351">MNENDDSIKYGECRCCSNVGQHRDLMLEYEWNGTREVYFNTFLECFNLFLSTNSKKGNLICSSCILRLRDASSFKKMVLEAERNLLSYDVNQENSIVQLQNKKPDLQDEHLVEIKNEKTDVNSECSEFDQNGANSDTDGSLELEENIVKNNTKSYTDSIRETFCKVKNNNRTEKLAYIHNTMIILENSNVTPFKPKHQAGFPCFYCRMMFDDVIIMREHQQKHTKIELKRVLWSYGAENFVVYVDTTDLKCTICDKNIQNLNELKSHLVKDHKKKMQDYPDRMVPFKLSSYIFECQVCKSNFETFGSIERHMNVHFRNYVCKECGTGYVTKCRLKVHSKQHIGGSFQCETCKKVYTTPTKLKNHIDVVHKMIKRFKCAKCDERFTEYFRRQKHMVEVHGVAPLEYKCNVCEKKFYRKYMLSMHMKRDHLEERDYQCETCSYRCFTKNELKVHMIKHNGERIFECTVCKKSYARKKTLREHMRIHNNDRRYACKSCGQAFVQNCSLKGHVKTHHPELLAP</sequence>
<keyword evidence="16" id="KW-1185">Reference proteome</keyword>
<evidence type="ECO:0000256" key="5">
    <source>
        <dbReference type="ARBA" id="ARBA00022771"/>
    </source>
</evidence>
<evidence type="ECO:0000256" key="8">
    <source>
        <dbReference type="ARBA" id="ARBA00023125"/>
    </source>
</evidence>
<evidence type="ECO:0000256" key="7">
    <source>
        <dbReference type="ARBA" id="ARBA00023015"/>
    </source>
</evidence>
<dbReference type="PROSITE" id="PS51915">
    <property type="entry name" value="ZAD"/>
    <property type="match status" value="1"/>
</dbReference>
<feature type="domain" description="C2H2-type" evidence="13">
    <location>
        <begin position="490"/>
        <end position="517"/>
    </location>
</feature>
<name>A0AAU9VGC8_EUPED</name>
<reference evidence="15" key="1">
    <citation type="submission" date="2022-03" db="EMBL/GenBank/DDBJ databases">
        <authorList>
            <person name="Tunstrom K."/>
        </authorList>
    </citation>
    <scope>NUCLEOTIDE SEQUENCE</scope>
</reference>
<dbReference type="SUPFAM" id="SSF57667">
    <property type="entry name" value="beta-beta-alpha zinc fingers"/>
    <property type="match status" value="4"/>
</dbReference>
<dbReference type="PANTHER" id="PTHR24379">
    <property type="entry name" value="KRAB AND ZINC FINGER DOMAIN-CONTAINING"/>
    <property type="match status" value="1"/>
</dbReference>
<evidence type="ECO:0000256" key="11">
    <source>
        <dbReference type="PROSITE-ProRule" id="PRU00042"/>
    </source>
</evidence>
<protein>
    <recommendedName>
        <fullName evidence="17">Zinc finger protein</fullName>
    </recommendedName>
</protein>
<dbReference type="SMART" id="SM00868">
    <property type="entry name" value="zf-AD"/>
    <property type="match status" value="1"/>
</dbReference>
<feature type="binding site" evidence="12">
    <location>
        <position position="13"/>
    </location>
    <ligand>
        <name>Zn(2+)</name>
        <dbReference type="ChEBI" id="CHEBI:29105"/>
    </ligand>
</feature>
<evidence type="ECO:0000256" key="2">
    <source>
        <dbReference type="ARBA" id="ARBA00006991"/>
    </source>
</evidence>
<evidence type="ECO:0000313" key="16">
    <source>
        <dbReference type="Proteomes" id="UP001153954"/>
    </source>
</evidence>
<dbReference type="SMART" id="SM00355">
    <property type="entry name" value="ZnF_C2H2"/>
    <property type="match status" value="10"/>
</dbReference>
<dbReference type="AlphaFoldDB" id="A0AAU9VGC8"/>
<dbReference type="Proteomes" id="UP001153954">
    <property type="component" value="Unassembled WGS sequence"/>
</dbReference>
<evidence type="ECO:0008006" key="17">
    <source>
        <dbReference type="Google" id="ProtNLM"/>
    </source>
</evidence>
<evidence type="ECO:0000256" key="6">
    <source>
        <dbReference type="ARBA" id="ARBA00022833"/>
    </source>
</evidence>
<dbReference type="InterPro" id="IPR012934">
    <property type="entry name" value="Znf_AD"/>
</dbReference>
<feature type="domain" description="C2H2-type" evidence="13">
    <location>
        <begin position="434"/>
        <end position="461"/>
    </location>
</feature>
<keyword evidence="6 12" id="KW-0862">Zinc</keyword>
<dbReference type="PROSITE" id="PS50157">
    <property type="entry name" value="ZINC_FINGER_C2H2_2"/>
    <property type="match status" value="8"/>
</dbReference>
<feature type="binding site" evidence="12">
    <location>
        <position position="64"/>
    </location>
    <ligand>
        <name>Zn(2+)</name>
        <dbReference type="ChEBI" id="CHEBI:29105"/>
    </ligand>
</feature>
<keyword evidence="5 11" id="KW-0863">Zinc-finger</keyword>
<dbReference type="Pfam" id="PF07776">
    <property type="entry name" value="zf-AD"/>
    <property type="match status" value="1"/>
</dbReference>
<evidence type="ECO:0000256" key="9">
    <source>
        <dbReference type="ARBA" id="ARBA00023163"/>
    </source>
</evidence>
<evidence type="ECO:0000259" key="13">
    <source>
        <dbReference type="PROSITE" id="PS50157"/>
    </source>
</evidence>
<dbReference type="Gene3D" id="3.30.160.60">
    <property type="entry name" value="Classic Zinc Finger"/>
    <property type="match status" value="7"/>
</dbReference>
<feature type="domain" description="C2H2-type" evidence="13">
    <location>
        <begin position="319"/>
        <end position="346"/>
    </location>
</feature>
<gene>
    <name evidence="15" type="ORF">EEDITHA_LOCUS22842</name>
</gene>